<keyword evidence="2" id="KW-1185">Reference proteome</keyword>
<proteinExistence type="predicted"/>
<evidence type="ECO:0000313" key="1">
    <source>
        <dbReference type="EMBL" id="KAK7338794.1"/>
    </source>
</evidence>
<sequence length="145" mass="16300">MLGCIYVIPISSSHILISFAYHFHIPRHYGCIPCSTPIISHHASMHSAPHHGGCTLSHTISYFNASQGIRFSMASKRGEMGINAGLELRKKRKIGAKMTDLSSLEPWTRKLQTIQKLAFERKYGNILNLLKRMGRALVQLNRGQD</sequence>
<organism evidence="1 2">
    <name type="scientific">Canavalia gladiata</name>
    <name type="common">Sword bean</name>
    <name type="synonym">Dolichos gladiatus</name>
    <dbReference type="NCBI Taxonomy" id="3824"/>
    <lineage>
        <taxon>Eukaryota</taxon>
        <taxon>Viridiplantae</taxon>
        <taxon>Streptophyta</taxon>
        <taxon>Embryophyta</taxon>
        <taxon>Tracheophyta</taxon>
        <taxon>Spermatophyta</taxon>
        <taxon>Magnoliopsida</taxon>
        <taxon>eudicotyledons</taxon>
        <taxon>Gunneridae</taxon>
        <taxon>Pentapetalae</taxon>
        <taxon>rosids</taxon>
        <taxon>fabids</taxon>
        <taxon>Fabales</taxon>
        <taxon>Fabaceae</taxon>
        <taxon>Papilionoideae</taxon>
        <taxon>50 kb inversion clade</taxon>
        <taxon>NPAAA clade</taxon>
        <taxon>indigoferoid/millettioid clade</taxon>
        <taxon>Phaseoleae</taxon>
        <taxon>Canavalia</taxon>
    </lineage>
</organism>
<accession>A0AAN9QKG4</accession>
<dbReference type="AlphaFoldDB" id="A0AAN9QKG4"/>
<comment type="caution">
    <text evidence="1">The sequence shown here is derived from an EMBL/GenBank/DDBJ whole genome shotgun (WGS) entry which is preliminary data.</text>
</comment>
<dbReference type="Proteomes" id="UP001367508">
    <property type="component" value="Unassembled WGS sequence"/>
</dbReference>
<dbReference type="EMBL" id="JAYMYQ010000004">
    <property type="protein sequence ID" value="KAK7338794.1"/>
    <property type="molecule type" value="Genomic_DNA"/>
</dbReference>
<evidence type="ECO:0000313" key="2">
    <source>
        <dbReference type="Proteomes" id="UP001367508"/>
    </source>
</evidence>
<name>A0AAN9QKG4_CANGL</name>
<protein>
    <submittedName>
        <fullName evidence="1">Uncharacterized protein</fullName>
    </submittedName>
</protein>
<reference evidence="1 2" key="1">
    <citation type="submission" date="2024-01" db="EMBL/GenBank/DDBJ databases">
        <title>The genomes of 5 underutilized Papilionoideae crops provide insights into root nodulation and disease resistanc.</title>
        <authorList>
            <person name="Jiang F."/>
        </authorList>
    </citation>
    <scope>NUCLEOTIDE SEQUENCE [LARGE SCALE GENOMIC DNA]</scope>
    <source>
        <strain evidence="1">LVBAO_FW01</strain>
        <tissue evidence="1">Leaves</tissue>
    </source>
</reference>
<gene>
    <name evidence="1" type="ORF">VNO77_19426</name>
</gene>